<dbReference type="RefSeq" id="WP_390205729.1">
    <property type="nucleotide sequence ID" value="NZ_JBHTAX010000001.1"/>
</dbReference>
<protein>
    <recommendedName>
        <fullName evidence="3">Acetyl-coenzyme A synthetase</fullName>
    </recommendedName>
</protein>
<dbReference type="AlphaFoldDB" id="A0ABD5YN37"/>
<evidence type="ECO:0008006" key="3">
    <source>
        <dbReference type="Google" id="ProtNLM"/>
    </source>
</evidence>
<sequence length="78" mass="8944">MSNEEQELEARLADQEYFRPSPEFVGQANVSDPAIYDRFDDFPAGFEEYAELLDWDKRWDEVLDASNPRFMSGSSAGS</sequence>
<evidence type="ECO:0000313" key="1">
    <source>
        <dbReference type="EMBL" id="MFC7190633.1"/>
    </source>
</evidence>
<comment type="caution">
    <text evidence="1">The sequence shown here is derived from an EMBL/GenBank/DDBJ whole genome shotgun (WGS) entry which is preliminary data.</text>
</comment>
<accession>A0ABD5YN37</accession>
<proteinExistence type="predicted"/>
<keyword evidence="2" id="KW-1185">Reference proteome</keyword>
<name>A0ABD5YN37_9EURY</name>
<gene>
    <name evidence="1" type="ORF">ACFQL7_12815</name>
</gene>
<dbReference type="Proteomes" id="UP001596417">
    <property type="component" value="Unassembled WGS sequence"/>
</dbReference>
<organism evidence="1 2">
    <name type="scientific">Halocatena marina</name>
    <dbReference type="NCBI Taxonomy" id="2934937"/>
    <lineage>
        <taxon>Archaea</taxon>
        <taxon>Methanobacteriati</taxon>
        <taxon>Methanobacteriota</taxon>
        <taxon>Stenosarchaea group</taxon>
        <taxon>Halobacteria</taxon>
        <taxon>Halobacteriales</taxon>
        <taxon>Natronomonadaceae</taxon>
        <taxon>Halocatena</taxon>
    </lineage>
</organism>
<dbReference type="EMBL" id="JBHTAX010000001">
    <property type="protein sequence ID" value="MFC7190633.1"/>
    <property type="molecule type" value="Genomic_DNA"/>
</dbReference>
<reference evidence="1 2" key="1">
    <citation type="journal article" date="2019" name="Int. J. Syst. Evol. Microbiol.">
        <title>The Global Catalogue of Microorganisms (GCM) 10K type strain sequencing project: providing services to taxonomists for standard genome sequencing and annotation.</title>
        <authorList>
            <consortium name="The Broad Institute Genomics Platform"/>
            <consortium name="The Broad Institute Genome Sequencing Center for Infectious Disease"/>
            <person name="Wu L."/>
            <person name="Ma J."/>
        </authorList>
    </citation>
    <scope>NUCLEOTIDE SEQUENCE [LARGE SCALE GENOMIC DNA]</scope>
    <source>
        <strain evidence="1 2">RDMS1</strain>
    </source>
</reference>
<evidence type="ECO:0000313" key="2">
    <source>
        <dbReference type="Proteomes" id="UP001596417"/>
    </source>
</evidence>